<protein>
    <recommendedName>
        <fullName evidence="3">Serine/threonine protein kinase</fullName>
    </recommendedName>
</protein>
<dbReference type="Proteomes" id="UP000191153">
    <property type="component" value="Unassembled WGS sequence"/>
</dbReference>
<dbReference type="PANTHER" id="PTHR30035:SF1">
    <property type="entry name" value="AB HYDROLASE-1 DOMAIN-CONTAINING PROTEIN"/>
    <property type="match status" value="1"/>
</dbReference>
<proteinExistence type="predicted"/>
<dbReference type="AlphaFoldDB" id="A0A1T4K404"/>
<dbReference type="SUPFAM" id="SSF53474">
    <property type="entry name" value="alpha/beta-Hydrolases"/>
    <property type="match status" value="1"/>
</dbReference>
<evidence type="ECO:0008006" key="3">
    <source>
        <dbReference type="Google" id="ProtNLM"/>
    </source>
</evidence>
<dbReference type="InterPro" id="IPR007428">
    <property type="entry name" value="MlaA"/>
</dbReference>
<name>A0A1T4K404_9FUSO</name>
<keyword evidence="2" id="KW-1185">Reference proteome</keyword>
<reference evidence="1 2" key="1">
    <citation type="submission" date="2017-02" db="EMBL/GenBank/DDBJ databases">
        <authorList>
            <person name="Peterson S.W."/>
        </authorList>
    </citation>
    <scope>NUCLEOTIDE SEQUENCE [LARGE SCALE GENOMIC DNA]</scope>
    <source>
        <strain evidence="1 2">ATCC 700028</strain>
    </source>
</reference>
<dbReference type="OrthoDB" id="7328659at2"/>
<dbReference type="PANTHER" id="PTHR30035">
    <property type="entry name" value="LIPOPROTEIN VACJ-RELATED"/>
    <property type="match status" value="1"/>
</dbReference>
<sequence>MKKILGIFLGIFLFQSIYAFEYDYPFKNPYVATIVGSSSLMAKGVPKEKEIPIEEFTIYSQKEDKIPKNLWFENGFNFSLSKQNHPAPLIFVLSGTGAKYDSTRTKIFQRIFYGAGYNVITVSSIFSTNFLVNGSSTRMPGMLLVDGRDIYHMMKLMYEKVKKETQVTDFYLMGYSMGATDSAIISYIDEKDKYFDFKRVYLVNPAVSLYTSAIRLDDMLNRNINNNKKNIGVLVDRVVNKAAMFVKKSGTLAIEMNEETLYKIFKEEPLSENDMEALIGLAFRLTSVDVNYTTDLLTKSHVYTDKPVGRYTYMFPYMEKVNFADFESYMNVLAHPYYEKLLGRKMTMDTLIKTTELDQIEKYLKNSKKIAAVTNADDFILDGENREFLKKTFKNRFLLYPYGGHCGNMFYEGNIKTMLNFLNKGVLKYED</sequence>
<dbReference type="STRING" id="180163.SAMN02745174_00286"/>
<dbReference type="GO" id="GO:0016020">
    <property type="term" value="C:membrane"/>
    <property type="evidence" value="ECO:0007669"/>
    <property type="project" value="InterPro"/>
</dbReference>
<dbReference type="InterPro" id="IPR029058">
    <property type="entry name" value="AB_hydrolase_fold"/>
</dbReference>
<gene>
    <name evidence="1" type="ORF">SAMN02745174_00286</name>
</gene>
<organism evidence="1 2">
    <name type="scientific">Cetobacterium ceti</name>
    <dbReference type="NCBI Taxonomy" id="180163"/>
    <lineage>
        <taxon>Bacteria</taxon>
        <taxon>Fusobacteriati</taxon>
        <taxon>Fusobacteriota</taxon>
        <taxon>Fusobacteriia</taxon>
        <taxon>Fusobacteriales</taxon>
        <taxon>Fusobacteriaceae</taxon>
        <taxon>Cetobacterium</taxon>
    </lineage>
</organism>
<evidence type="ECO:0000313" key="1">
    <source>
        <dbReference type="EMBL" id="SJZ37156.1"/>
    </source>
</evidence>
<dbReference type="RefSeq" id="WP_078692827.1">
    <property type="nucleotide sequence ID" value="NZ_FUWX01000004.1"/>
</dbReference>
<dbReference type="Gene3D" id="3.40.50.1820">
    <property type="entry name" value="alpha/beta hydrolase"/>
    <property type="match status" value="1"/>
</dbReference>
<accession>A0A1T4K404</accession>
<evidence type="ECO:0000313" key="2">
    <source>
        <dbReference type="Proteomes" id="UP000191153"/>
    </source>
</evidence>
<dbReference type="EMBL" id="FUWX01000004">
    <property type="protein sequence ID" value="SJZ37156.1"/>
    <property type="molecule type" value="Genomic_DNA"/>
</dbReference>